<evidence type="ECO:0000256" key="9">
    <source>
        <dbReference type="ARBA" id="ARBA00023136"/>
    </source>
</evidence>
<feature type="domain" description="Membrane insertase YidC N-terminal" evidence="17">
    <location>
        <begin position="102"/>
        <end position="379"/>
    </location>
</feature>
<keyword evidence="14" id="KW-0175">Coiled coil</keyword>
<dbReference type="NCBIfam" id="TIGR03592">
    <property type="entry name" value="yidC_oxa1_cterm"/>
    <property type="match status" value="1"/>
</dbReference>
<dbReference type="NCBIfam" id="TIGR03593">
    <property type="entry name" value="yidC_nterm"/>
    <property type="match status" value="1"/>
</dbReference>
<dbReference type="InterPro" id="IPR028055">
    <property type="entry name" value="YidC/Oxa/ALB_C"/>
</dbReference>
<evidence type="ECO:0000259" key="16">
    <source>
        <dbReference type="Pfam" id="PF02096"/>
    </source>
</evidence>
<dbReference type="GO" id="GO:0032977">
    <property type="term" value="F:membrane insertase activity"/>
    <property type="evidence" value="ECO:0007669"/>
    <property type="project" value="InterPro"/>
</dbReference>
<dbReference type="Proteomes" id="UP000295399">
    <property type="component" value="Unassembled WGS sequence"/>
</dbReference>
<dbReference type="FunCoup" id="A0A4R2PLD5">
    <property type="interactions" value="278"/>
</dbReference>
<keyword evidence="4 13" id="KW-0813">Transport</keyword>
<dbReference type="InterPro" id="IPR047196">
    <property type="entry name" value="YidC_ALB_C"/>
</dbReference>
<gene>
    <name evidence="13" type="primary">yidC</name>
    <name evidence="18" type="ORF">EV659_103301</name>
</gene>
<feature type="coiled-coil region" evidence="14">
    <location>
        <begin position="424"/>
        <end position="451"/>
    </location>
</feature>
<feature type="transmembrane region" description="Helical" evidence="13">
    <location>
        <begin position="516"/>
        <end position="542"/>
    </location>
</feature>
<dbReference type="PANTHER" id="PTHR12428:SF65">
    <property type="entry name" value="CYTOCHROME C OXIDASE ASSEMBLY PROTEIN COX18, MITOCHONDRIAL"/>
    <property type="match status" value="1"/>
</dbReference>
<dbReference type="CDD" id="cd19961">
    <property type="entry name" value="EcYidC-like_peri"/>
    <property type="match status" value="1"/>
</dbReference>
<keyword evidence="19" id="KW-1185">Reference proteome</keyword>
<comment type="caution">
    <text evidence="18">The sequence shown here is derived from an EMBL/GenBank/DDBJ whole genome shotgun (WGS) entry which is preliminary data.</text>
</comment>
<evidence type="ECO:0000256" key="4">
    <source>
        <dbReference type="ARBA" id="ARBA00022448"/>
    </source>
</evidence>
<dbReference type="NCBIfam" id="NF002353">
    <property type="entry name" value="PRK01318.1-4"/>
    <property type="match status" value="1"/>
</dbReference>
<dbReference type="PANTHER" id="PTHR12428">
    <property type="entry name" value="OXA1"/>
    <property type="match status" value="1"/>
</dbReference>
<evidence type="ECO:0000313" key="19">
    <source>
        <dbReference type="Proteomes" id="UP000295399"/>
    </source>
</evidence>
<dbReference type="GO" id="GO:0005886">
    <property type="term" value="C:plasma membrane"/>
    <property type="evidence" value="ECO:0007669"/>
    <property type="project" value="UniProtKB-SubCell"/>
</dbReference>
<comment type="subcellular location">
    <subcellularLocation>
        <location evidence="1">Cell inner membrane</location>
        <topology evidence="1">Multi-pass membrane protein</topology>
    </subcellularLocation>
    <subcellularLocation>
        <location evidence="13">Cell membrane</location>
        <topology evidence="13">Multi-pass membrane protein</topology>
    </subcellularLocation>
</comment>
<dbReference type="EMBL" id="SLXO01000003">
    <property type="protein sequence ID" value="TCP36410.1"/>
    <property type="molecule type" value="Genomic_DNA"/>
</dbReference>
<evidence type="ECO:0000256" key="7">
    <source>
        <dbReference type="ARBA" id="ARBA00022927"/>
    </source>
</evidence>
<dbReference type="CDD" id="cd20070">
    <property type="entry name" value="5TM_YidC_Alb3"/>
    <property type="match status" value="1"/>
</dbReference>
<dbReference type="InterPro" id="IPR028053">
    <property type="entry name" value="Membr_insert_YidC_N"/>
</dbReference>
<evidence type="ECO:0000256" key="1">
    <source>
        <dbReference type="ARBA" id="ARBA00004429"/>
    </source>
</evidence>
<dbReference type="PRINTS" id="PR01900">
    <property type="entry name" value="YIDCPROTEIN"/>
</dbReference>
<evidence type="ECO:0000256" key="6">
    <source>
        <dbReference type="ARBA" id="ARBA00022692"/>
    </source>
</evidence>
<keyword evidence="10 13" id="KW-0143">Chaperone</keyword>
<evidence type="ECO:0000256" key="14">
    <source>
        <dbReference type="SAM" id="Coils"/>
    </source>
</evidence>
<dbReference type="HAMAP" id="MF_01810">
    <property type="entry name" value="YidC_type1"/>
    <property type="match status" value="1"/>
</dbReference>
<keyword evidence="8 13" id="KW-1133">Transmembrane helix</keyword>
<comment type="similarity">
    <text evidence="2 13">Belongs to the OXA1/ALB3/YidC family. Type 1 subfamily.</text>
</comment>
<dbReference type="GO" id="GO:0051205">
    <property type="term" value="P:protein insertion into membrane"/>
    <property type="evidence" value="ECO:0007669"/>
    <property type="project" value="TreeGrafter"/>
</dbReference>
<evidence type="ECO:0000256" key="10">
    <source>
        <dbReference type="ARBA" id="ARBA00023186"/>
    </source>
</evidence>
<proteinExistence type="inferred from homology"/>
<evidence type="ECO:0000256" key="13">
    <source>
        <dbReference type="HAMAP-Rule" id="MF_01810"/>
    </source>
</evidence>
<feature type="transmembrane region" description="Helical" evidence="13">
    <location>
        <begin position="391"/>
        <end position="410"/>
    </location>
</feature>
<evidence type="ECO:0000256" key="3">
    <source>
        <dbReference type="ARBA" id="ARBA00015325"/>
    </source>
</evidence>
<dbReference type="OrthoDB" id="9780552at2"/>
<feature type="domain" description="Membrane insertase YidC/Oxa/ALB C-terminal" evidence="16">
    <location>
        <begin position="391"/>
        <end position="593"/>
    </location>
</feature>
<feature type="transmembrane region" description="Helical" evidence="13">
    <location>
        <begin position="554"/>
        <end position="579"/>
    </location>
</feature>
<organism evidence="18 19">
    <name type="scientific">Rhodothalassium salexigens DSM 2132</name>
    <dbReference type="NCBI Taxonomy" id="1188247"/>
    <lineage>
        <taxon>Bacteria</taxon>
        <taxon>Pseudomonadati</taxon>
        <taxon>Pseudomonadota</taxon>
        <taxon>Alphaproteobacteria</taxon>
        <taxon>Rhodothalassiales</taxon>
        <taxon>Rhodothalassiaceae</taxon>
        <taxon>Rhodothalassium</taxon>
    </lineage>
</organism>
<comment type="function">
    <text evidence="13">Required for the insertion and/or proper folding and/or complex formation of integral membrane proteins into the membrane. Involved in integration of membrane proteins that insert both dependently and independently of the Sec translocase complex, as well as at least some lipoproteins. Aids folding of multispanning membrane proteins.</text>
</comment>
<keyword evidence="6 13" id="KW-0812">Transmembrane</keyword>
<dbReference type="InterPro" id="IPR001708">
    <property type="entry name" value="YidC/ALB3/OXA1/COX18"/>
</dbReference>
<feature type="compositionally biased region" description="Low complexity" evidence="15">
    <location>
        <begin position="65"/>
        <end position="83"/>
    </location>
</feature>
<keyword evidence="5 13" id="KW-1003">Cell membrane</keyword>
<dbReference type="AlphaFoldDB" id="A0A4R2PLD5"/>
<evidence type="ECO:0000256" key="5">
    <source>
        <dbReference type="ARBA" id="ARBA00022475"/>
    </source>
</evidence>
<comment type="subunit">
    <text evidence="13">Interacts with the Sec translocase complex via SecD. Specifically interacts with transmembrane segments of nascent integral membrane proteins during membrane integration.</text>
</comment>
<evidence type="ECO:0000256" key="11">
    <source>
        <dbReference type="ARBA" id="ARBA00033245"/>
    </source>
</evidence>
<keyword evidence="9 13" id="KW-0472">Membrane</keyword>
<feature type="region of interest" description="Disordered" evidence="15">
    <location>
        <begin position="35"/>
        <end position="83"/>
    </location>
</feature>
<keyword evidence="7 13" id="KW-0653">Protein transport</keyword>
<evidence type="ECO:0000259" key="17">
    <source>
        <dbReference type="Pfam" id="PF14849"/>
    </source>
</evidence>
<reference evidence="18 19" key="1">
    <citation type="submission" date="2019-03" db="EMBL/GenBank/DDBJ databases">
        <title>Genomic Encyclopedia of Type Strains, Phase IV (KMG-IV): sequencing the most valuable type-strain genomes for metagenomic binning, comparative biology and taxonomic classification.</title>
        <authorList>
            <person name="Goeker M."/>
        </authorList>
    </citation>
    <scope>NUCLEOTIDE SEQUENCE [LARGE SCALE GENOMIC DNA]</scope>
    <source>
        <strain evidence="18 19">DSM 2132</strain>
    </source>
</reference>
<evidence type="ECO:0000256" key="12">
    <source>
        <dbReference type="ARBA" id="ARBA00033342"/>
    </source>
</evidence>
<dbReference type="PRINTS" id="PR00701">
    <property type="entry name" value="60KDINNERMP"/>
</dbReference>
<dbReference type="InterPro" id="IPR038221">
    <property type="entry name" value="YidC_periplasmic_sf"/>
</dbReference>
<dbReference type="Gene3D" id="2.70.98.90">
    <property type="match status" value="1"/>
</dbReference>
<accession>A0A4R2PLD5</accession>
<dbReference type="GO" id="GO:0015031">
    <property type="term" value="P:protein transport"/>
    <property type="evidence" value="ECO:0007669"/>
    <property type="project" value="UniProtKB-KW"/>
</dbReference>
<name>A0A4R2PLD5_RHOSA</name>
<evidence type="ECO:0000313" key="18">
    <source>
        <dbReference type="EMBL" id="TCP36410.1"/>
    </source>
</evidence>
<feature type="transmembrane region" description="Helical" evidence="13">
    <location>
        <begin position="454"/>
        <end position="474"/>
    </location>
</feature>
<dbReference type="InParanoid" id="A0A4R2PLD5"/>
<evidence type="ECO:0000256" key="15">
    <source>
        <dbReference type="SAM" id="MobiDB-lite"/>
    </source>
</evidence>
<evidence type="ECO:0000256" key="8">
    <source>
        <dbReference type="ARBA" id="ARBA00022989"/>
    </source>
</evidence>
<dbReference type="Pfam" id="PF02096">
    <property type="entry name" value="60KD_IMP"/>
    <property type="match status" value="1"/>
</dbReference>
<dbReference type="InterPro" id="IPR019998">
    <property type="entry name" value="Membr_insert_YidC"/>
</dbReference>
<evidence type="ECO:0000256" key="2">
    <source>
        <dbReference type="ARBA" id="ARBA00010527"/>
    </source>
</evidence>
<dbReference type="Pfam" id="PF14849">
    <property type="entry name" value="YidC_periplas"/>
    <property type="match status" value="1"/>
</dbReference>
<feature type="compositionally biased region" description="Low complexity" evidence="15">
    <location>
        <begin position="39"/>
        <end position="53"/>
    </location>
</feature>
<sequence length="605" mass="66689">MDDSKNFLLFILLSLVLFLTFDAFFWGPQREAARQETTAQAPAQSAPAPASAPDMADGTTEDMRPQAAAGAVPQPGDTAPDAGVAAAADSVSLAKALEGSDRIVIDTPSLAGSIALTGGRIDDLTLKDYQVSVDEGAPNVRLLQPRGTPRGYYANTGWIASGSGQAVPDEGTRWQADGTRLTPDNPITLTWDNGQGLVFERRIEVDEDFLFTVTQRVRNTTGEPVTLAPYALANRRSKPDTRGFFILHEGAVGVLDGTLEEIGYDKMAKEGPINLQSTGGWLGITDKYWLVGLVPDQDMAVSARFVYSAAGGVPRYQTDFAGPAQTVAPGGDVHVTTRVFAGAKEVDILQRYQEAYGIDGFDQAVDWGWFYFLTRPVFWALHHIHALVGNFGVAILLLTVLIKALLYPLASKSYKSMARMREVAPKLKELQERYKDDRQRLNQEMMAIYQKEKINPAAGCLPILVQIPVFFSLYKVLFVTIEMRHQPGLFWVNDLSAPDPARIMTLFGYVPWDVPAILQLINVGVWPILMGISMYLITALNPQTATMDAMQKKIFLALPIFMVFVLNNFPAGLLIYWTWNTILSGLQQWVIMRRTHQEALRARGA</sequence>
<dbReference type="RefSeq" id="WP_132707947.1">
    <property type="nucleotide sequence ID" value="NZ_JACIGF010000003.1"/>
</dbReference>
<protein>
    <recommendedName>
        <fullName evidence="3 13">Membrane protein insertase YidC</fullName>
    </recommendedName>
    <alternativeName>
        <fullName evidence="12 13">Foldase YidC</fullName>
    </alternativeName>
    <alternativeName>
        <fullName evidence="11 13">Membrane integrase YidC</fullName>
    </alternativeName>
    <alternativeName>
        <fullName evidence="13">Membrane protein YidC</fullName>
    </alternativeName>
</protein>